<proteinExistence type="predicted"/>
<evidence type="ECO:0000313" key="1">
    <source>
        <dbReference type="EMBL" id="MFD2907157.1"/>
    </source>
</evidence>
<evidence type="ECO:0008006" key="3">
    <source>
        <dbReference type="Google" id="ProtNLM"/>
    </source>
</evidence>
<sequence length="98" mass="11335">MPNHFHGILIINKTDIDSTELPAIGQSQFQNHGKNTISSIVGSYKSIVTKASRQINPNFRLQPPFYDQIIRNVYAFENIQNYIANNPAKWKEDIFRKE</sequence>
<reference evidence="2" key="1">
    <citation type="journal article" date="2019" name="Int. J. Syst. Evol. Microbiol.">
        <title>The Global Catalogue of Microorganisms (GCM) 10K type strain sequencing project: providing services to taxonomists for standard genome sequencing and annotation.</title>
        <authorList>
            <consortium name="The Broad Institute Genomics Platform"/>
            <consortium name="The Broad Institute Genome Sequencing Center for Infectious Disease"/>
            <person name="Wu L."/>
            <person name="Ma J."/>
        </authorList>
    </citation>
    <scope>NUCLEOTIDE SEQUENCE [LARGE SCALE GENOMIC DNA]</scope>
    <source>
        <strain evidence="2">KCTC 52644</strain>
    </source>
</reference>
<dbReference type="Proteomes" id="UP001597549">
    <property type="component" value="Unassembled WGS sequence"/>
</dbReference>
<dbReference type="EMBL" id="JBHUOL010000001">
    <property type="protein sequence ID" value="MFD2907157.1"/>
    <property type="molecule type" value="Genomic_DNA"/>
</dbReference>
<comment type="caution">
    <text evidence="1">The sequence shown here is derived from an EMBL/GenBank/DDBJ whole genome shotgun (WGS) entry which is preliminary data.</text>
</comment>
<organism evidence="1 2">
    <name type="scientific">Flavobacterium ardleyense</name>
    <dbReference type="NCBI Taxonomy" id="2038737"/>
    <lineage>
        <taxon>Bacteria</taxon>
        <taxon>Pseudomonadati</taxon>
        <taxon>Bacteroidota</taxon>
        <taxon>Flavobacteriia</taxon>
        <taxon>Flavobacteriales</taxon>
        <taxon>Flavobacteriaceae</taxon>
        <taxon>Flavobacterium</taxon>
    </lineage>
</organism>
<dbReference type="InterPro" id="IPR036515">
    <property type="entry name" value="Transposase_17_sf"/>
</dbReference>
<name>A0ABW5Z5N2_9FLAO</name>
<keyword evidence="2" id="KW-1185">Reference proteome</keyword>
<gene>
    <name evidence="1" type="ORF">ACFSX9_00270</name>
</gene>
<dbReference type="Gene3D" id="3.30.70.1290">
    <property type="entry name" value="Transposase IS200-like"/>
    <property type="match status" value="1"/>
</dbReference>
<dbReference type="RefSeq" id="WP_379802934.1">
    <property type="nucleotide sequence ID" value="NZ_JBHUOL010000001.1"/>
</dbReference>
<accession>A0ABW5Z5N2</accession>
<evidence type="ECO:0000313" key="2">
    <source>
        <dbReference type="Proteomes" id="UP001597549"/>
    </source>
</evidence>
<protein>
    <recommendedName>
        <fullName evidence="3">Transposase IS200-like domain-containing protein</fullName>
    </recommendedName>
</protein>
<dbReference type="SUPFAM" id="SSF143422">
    <property type="entry name" value="Transposase IS200-like"/>
    <property type="match status" value="1"/>
</dbReference>